<proteinExistence type="predicted"/>
<sequence length="23" mass="2607">MGIIKNSVFVRQNFKQKLGVDAN</sequence>
<protein>
    <submittedName>
        <fullName evidence="1">Uncharacterized protein</fullName>
    </submittedName>
</protein>
<name>A0A383EC65_9ZZZZ</name>
<gene>
    <name evidence="1" type="ORF">METZ01_LOCUS507063</name>
</gene>
<dbReference type="AlphaFoldDB" id="A0A383EC65"/>
<dbReference type="EMBL" id="UINC01224542">
    <property type="protein sequence ID" value="SVE54209.1"/>
    <property type="molecule type" value="Genomic_DNA"/>
</dbReference>
<accession>A0A383EC65</accession>
<evidence type="ECO:0000313" key="1">
    <source>
        <dbReference type="EMBL" id="SVE54209.1"/>
    </source>
</evidence>
<reference evidence="1" key="1">
    <citation type="submission" date="2018-05" db="EMBL/GenBank/DDBJ databases">
        <authorList>
            <person name="Lanie J.A."/>
            <person name="Ng W.-L."/>
            <person name="Kazmierczak K.M."/>
            <person name="Andrzejewski T.M."/>
            <person name="Davidsen T.M."/>
            <person name="Wayne K.J."/>
            <person name="Tettelin H."/>
            <person name="Glass J.I."/>
            <person name="Rusch D."/>
            <person name="Podicherti R."/>
            <person name="Tsui H.-C.T."/>
            <person name="Winkler M.E."/>
        </authorList>
    </citation>
    <scope>NUCLEOTIDE SEQUENCE</scope>
</reference>
<organism evidence="1">
    <name type="scientific">marine metagenome</name>
    <dbReference type="NCBI Taxonomy" id="408172"/>
    <lineage>
        <taxon>unclassified sequences</taxon>
        <taxon>metagenomes</taxon>
        <taxon>ecological metagenomes</taxon>
    </lineage>
</organism>